<evidence type="ECO:0000256" key="2">
    <source>
        <dbReference type="ARBA" id="ARBA00023125"/>
    </source>
</evidence>
<dbReference type="RefSeq" id="WP_100513619.1">
    <property type="nucleotide sequence ID" value="NZ_JAFEJQ010000017.1"/>
</dbReference>
<dbReference type="PROSITE" id="PS51077">
    <property type="entry name" value="HTH_ICLR"/>
    <property type="match status" value="1"/>
</dbReference>
<dbReference type="Pfam" id="PF01614">
    <property type="entry name" value="IclR_C"/>
    <property type="match status" value="1"/>
</dbReference>
<evidence type="ECO:0000313" key="7">
    <source>
        <dbReference type="Proteomes" id="UP000231451"/>
    </source>
</evidence>
<dbReference type="Pfam" id="PF09339">
    <property type="entry name" value="HTH_IclR"/>
    <property type="match status" value="1"/>
</dbReference>
<feature type="domain" description="IclR-ED" evidence="5">
    <location>
        <begin position="71"/>
        <end position="255"/>
    </location>
</feature>
<dbReference type="SUPFAM" id="SSF55781">
    <property type="entry name" value="GAF domain-like"/>
    <property type="match status" value="1"/>
</dbReference>
<evidence type="ECO:0000259" key="5">
    <source>
        <dbReference type="PROSITE" id="PS51078"/>
    </source>
</evidence>
<dbReference type="InterPro" id="IPR029016">
    <property type="entry name" value="GAF-like_dom_sf"/>
</dbReference>
<dbReference type="InterPro" id="IPR036388">
    <property type="entry name" value="WH-like_DNA-bd_sf"/>
</dbReference>
<dbReference type="InterPro" id="IPR036390">
    <property type="entry name" value="WH_DNA-bd_sf"/>
</dbReference>
<accession>A0A2M9HCS7</accession>
<dbReference type="Gene3D" id="3.30.450.40">
    <property type="match status" value="1"/>
</dbReference>
<dbReference type="InterPro" id="IPR050707">
    <property type="entry name" value="HTH_MetabolicPath_Reg"/>
</dbReference>
<dbReference type="OrthoDB" id="8479143at2"/>
<dbReference type="GO" id="GO:0045892">
    <property type="term" value="P:negative regulation of DNA-templated transcription"/>
    <property type="evidence" value="ECO:0007669"/>
    <property type="project" value="TreeGrafter"/>
</dbReference>
<dbReference type="EMBL" id="PEBK01000010">
    <property type="protein sequence ID" value="PJM74601.1"/>
    <property type="molecule type" value="Genomic_DNA"/>
</dbReference>
<evidence type="ECO:0000313" key="6">
    <source>
        <dbReference type="EMBL" id="PJM74601.1"/>
    </source>
</evidence>
<evidence type="ECO:0000259" key="4">
    <source>
        <dbReference type="PROSITE" id="PS51077"/>
    </source>
</evidence>
<keyword evidence="2" id="KW-0238">DNA-binding</keyword>
<dbReference type="InterPro" id="IPR014757">
    <property type="entry name" value="Tscrpt_reg_IclR_C"/>
</dbReference>
<dbReference type="Gene3D" id="1.10.10.10">
    <property type="entry name" value="Winged helix-like DNA-binding domain superfamily/Winged helix DNA-binding domain"/>
    <property type="match status" value="1"/>
</dbReference>
<dbReference type="GO" id="GO:0003700">
    <property type="term" value="F:DNA-binding transcription factor activity"/>
    <property type="evidence" value="ECO:0007669"/>
    <property type="project" value="TreeGrafter"/>
</dbReference>
<dbReference type="Proteomes" id="UP000231451">
    <property type="component" value="Unassembled WGS sequence"/>
</dbReference>
<evidence type="ECO:0000256" key="1">
    <source>
        <dbReference type="ARBA" id="ARBA00023015"/>
    </source>
</evidence>
<feature type="domain" description="HTH iclR-type" evidence="4">
    <location>
        <begin position="11"/>
        <end position="70"/>
    </location>
</feature>
<dbReference type="PANTHER" id="PTHR30136:SF35">
    <property type="entry name" value="HTH-TYPE TRANSCRIPTIONAL REGULATOR RV1719"/>
    <property type="match status" value="1"/>
</dbReference>
<comment type="caution">
    <text evidence="6">The sequence shown here is derived from an EMBL/GenBank/DDBJ whole genome shotgun (WGS) entry which is preliminary data.</text>
</comment>
<dbReference type="InterPro" id="IPR005471">
    <property type="entry name" value="Tscrpt_reg_IclR_N"/>
</dbReference>
<evidence type="ECO:0000256" key="3">
    <source>
        <dbReference type="ARBA" id="ARBA00023163"/>
    </source>
</evidence>
<dbReference type="PROSITE" id="PS51078">
    <property type="entry name" value="ICLR_ED"/>
    <property type="match status" value="1"/>
</dbReference>
<dbReference type="GO" id="GO:0003677">
    <property type="term" value="F:DNA binding"/>
    <property type="evidence" value="ECO:0007669"/>
    <property type="project" value="UniProtKB-KW"/>
</dbReference>
<gene>
    <name evidence="6" type="ORF">CSQ87_09370</name>
</gene>
<dbReference type="SUPFAM" id="SSF46785">
    <property type="entry name" value="Winged helix' DNA-binding domain"/>
    <property type="match status" value="1"/>
</dbReference>
<dbReference type="PANTHER" id="PTHR30136">
    <property type="entry name" value="HELIX-TURN-HELIX TRANSCRIPTIONAL REGULATOR, ICLR FAMILY"/>
    <property type="match status" value="1"/>
</dbReference>
<reference evidence="6 7" key="1">
    <citation type="submission" date="2017-10" db="EMBL/GenBank/DDBJ databases">
        <title>Draft genome sequences of strains TRE 1, TRE 9, TRE H and TRI 7, isolated from tamarins, belonging to four potential novel Bifidobacterium species.</title>
        <authorList>
            <person name="Mattarelli P."/>
            <person name="Modesto M."/>
            <person name="Puglisi E."/>
            <person name="Morelli L."/>
            <person name="Spezio C."/>
            <person name="Bonetti A."/>
            <person name="Sandri C."/>
        </authorList>
    </citation>
    <scope>NUCLEOTIDE SEQUENCE [LARGE SCALE GENOMIC DNA]</scope>
    <source>
        <strain evidence="7">TRI7</strain>
    </source>
</reference>
<keyword evidence="3" id="KW-0804">Transcription</keyword>
<dbReference type="AlphaFoldDB" id="A0A2M9HCS7"/>
<sequence length="264" mass="28694">MAENSAAPSGTRTLIHGIMVLRAVAGGATNLREVVEQTELSRSTAHRLIQALRVERFLRETDGGRLQLGPALIELGFQALDSVSLQTVAHPILVDLAHQVKDTIHLAVEDAGMALYLDKIHGTRGIEVRSWPGCRMPLTYTGIGKALLLDAPDRWRSQYVQDRNLAGRDPEHDYADEATFSAAMTKFAKQGFAYDLEENEPGIRCVSAPVRDGRGKTVAAISVSGAIQFMPPRRMKALGPVVVDAASRVSAELGYHTADNDRIS</sequence>
<dbReference type="SMART" id="SM00346">
    <property type="entry name" value="HTH_ICLR"/>
    <property type="match status" value="1"/>
</dbReference>
<name>A0A2M9HCS7_9BIFI</name>
<organism evidence="6 7">
    <name type="scientific">Bifidobacterium simiarum</name>
    <dbReference type="NCBI Taxonomy" id="2045441"/>
    <lineage>
        <taxon>Bacteria</taxon>
        <taxon>Bacillati</taxon>
        <taxon>Actinomycetota</taxon>
        <taxon>Actinomycetes</taxon>
        <taxon>Bifidobacteriales</taxon>
        <taxon>Bifidobacteriaceae</taxon>
        <taxon>Bifidobacterium</taxon>
    </lineage>
</organism>
<keyword evidence="1" id="KW-0805">Transcription regulation</keyword>
<protein>
    <submittedName>
        <fullName evidence="6">Transcriptional regulator</fullName>
    </submittedName>
</protein>
<proteinExistence type="predicted"/>
<keyword evidence="7" id="KW-1185">Reference proteome</keyword>